<proteinExistence type="predicted"/>
<dbReference type="AlphaFoldDB" id="A0A5E4MGJ8"/>
<feature type="region of interest" description="Disordered" evidence="1">
    <location>
        <begin position="103"/>
        <end position="159"/>
    </location>
</feature>
<gene>
    <name evidence="2" type="ORF">CINCED_3A003402</name>
</gene>
<organism evidence="2 3">
    <name type="scientific">Cinara cedri</name>
    <dbReference type="NCBI Taxonomy" id="506608"/>
    <lineage>
        <taxon>Eukaryota</taxon>
        <taxon>Metazoa</taxon>
        <taxon>Ecdysozoa</taxon>
        <taxon>Arthropoda</taxon>
        <taxon>Hexapoda</taxon>
        <taxon>Insecta</taxon>
        <taxon>Pterygota</taxon>
        <taxon>Neoptera</taxon>
        <taxon>Paraneoptera</taxon>
        <taxon>Hemiptera</taxon>
        <taxon>Sternorrhyncha</taxon>
        <taxon>Aphidomorpha</taxon>
        <taxon>Aphidoidea</taxon>
        <taxon>Aphididae</taxon>
        <taxon>Lachninae</taxon>
        <taxon>Cinara</taxon>
    </lineage>
</organism>
<keyword evidence="3" id="KW-1185">Reference proteome</keyword>
<sequence length="276" mass="29558">MTEEEKRGVPSQKEKFSAFNTDCRAVSANASNNGDDETADNCPSIILLIIVIGRSAVRSCRAGLLNTAGVPNARTSRSAVESRAPSSSPRIFEVFARPHRTLEHTTGPRTPAHDARFTSGSGGGGIRETTGRGPGATDTAERRPGIPSRSARNTRGRREHVDDAIARTTVSFQRGGGQHAGERRARVCFPDVCAPSNRGLFVQTTSAAAAAAPVHRRPRDRWDAELCVASCTYTKCILSALYKLSGIPSVYVTGCHTDVVTMTSRPRIIRGSSIVQ</sequence>
<dbReference type="EMBL" id="CABPRJ010000523">
    <property type="protein sequence ID" value="VVC30567.1"/>
    <property type="molecule type" value="Genomic_DNA"/>
</dbReference>
<dbReference type="Proteomes" id="UP000325440">
    <property type="component" value="Unassembled WGS sequence"/>
</dbReference>
<name>A0A5E4MGJ8_9HEMI</name>
<reference evidence="2 3" key="1">
    <citation type="submission" date="2019-08" db="EMBL/GenBank/DDBJ databases">
        <authorList>
            <person name="Alioto T."/>
            <person name="Alioto T."/>
            <person name="Gomez Garrido J."/>
        </authorList>
    </citation>
    <scope>NUCLEOTIDE SEQUENCE [LARGE SCALE GENOMIC DNA]</scope>
</reference>
<evidence type="ECO:0000256" key="1">
    <source>
        <dbReference type="SAM" id="MobiDB-lite"/>
    </source>
</evidence>
<evidence type="ECO:0000313" key="3">
    <source>
        <dbReference type="Proteomes" id="UP000325440"/>
    </source>
</evidence>
<evidence type="ECO:0000313" key="2">
    <source>
        <dbReference type="EMBL" id="VVC30567.1"/>
    </source>
</evidence>
<accession>A0A5E4MGJ8</accession>
<protein>
    <submittedName>
        <fullName evidence="2">Uncharacterized protein</fullName>
    </submittedName>
</protein>